<sequence>MCFTDTNFAQLLDRYQYSFNVGDIIAGTIFSKEEKGYLVDIGADNAAYLPNNEISLETYSSAVELSRSEIQEFFILAYNIKTKQLVLSLKRLEYLISWDRIKQLKSENIAIEVKIIGLNKGGGLVLLENIQGFIPNSHLAYMEKKEELLNQHIACKFLIVDEQCNQLVLSSRCAQLERIPNIVNLGAYVEAPVAEVKQYGIFFKIEKIPALLHISEIPEKYNSNISYYFPIGKIWKVKVIHIDRKQGRLSVSLLD</sequence>
<dbReference type="GO" id="GO:0006412">
    <property type="term" value="P:translation"/>
    <property type="evidence" value="ECO:0007669"/>
    <property type="project" value="TreeGrafter"/>
</dbReference>
<dbReference type="SMART" id="SM00316">
    <property type="entry name" value="S1"/>
    <property type="match status" value="3"/>
</dbReference>
<feature type="domain" description="S1 motif" evidence="4">
    <location>
        <begin position="186"/>
        <end position="254"/>
    </location>
</feature>
<keyword evidence="2 5" id="KW-0689">Ribosomal protein</keyword>
<dbReference type="GO" id="GO:0003729">
    <property type="term" value="F:mRNA binding"/>
    <property type="evidence" value="ECO:0007669"/>
    <property type="project" value="TreeGrafter"/>
</dbReference>
<feature type="domain" description="S1 motif" evidence="4">
    <location>
        <begin position="22"/>
        <end position="90"/>
    </location>
</feature>
<feature type="domain" description="S1 motif" evidence="4">
    <location>
        <begin position="108"/>
        <end position="172"/>
    </location>
</feature>
<evidence type="ECO:0000313" key="5">
    <source>
        <dbReference type="EMBL" id="AOM67783.1"/>
    </source>
</evidence>
<dbReference type="PANTHER" id="PTHR10724">
    <property type="entry name" value="30S RIBOSOMAL PROTEIN S1"/>
    <property type="match status" value="1"/>
</dbReference>
<dbReference type="GO" id="GO:1990904">
    <property type="term" value="C:ribonucleoprotein complex"/>
    <property type="evidence" value="ECO:0007669"/>
    <property type="project" value="UniProtKB-KW"/>
</dbReference>
<evidence type="ECO:0000256" key="1">
    <source>
        <dbReference type="ARBA" id="ARBA00006767"/>
    </source>
</evidence>
<dbReference type="EMBL" id="KX284726">
    <property type="protein sequence ID" value="AOM67783.1"/>
    <property type="molecule type" value="Genomic_DNA"/>
</dbReference>
<keyword evidence="3" id="KW-0687">Ribonucleoprotein</keyword>
<dbReference type="InterPro" id="IPR003029">
    <property type="entry name" value="S1_domain"/>
</dbReference>
<dbReference type="CDD" id="cd04465">
    <property type="entry name" value="S1_RPS1_repeat_ec2_hs2"/>
    <property type="match status" value="1"/>
</dbReference>
<dbReference type="GO" id="GO:0003735">
    <property type="term" value="F:structural constituent of ribosome"/>
    <property type="evidence" value="ECO:0007669"/>
    <property type="project" value="TreeGrafter"/>
</dbReference>
<gene>
    <name evidence="5" type="primary">rps1</name>
    <name evidence="5" type="ORF">Palma_151</name>
</gene>
<evidence type="ECO:0000256" key="3">
    <source>
        <dbReference type="ARBA" id="ARBA00023274"/>
    </source>
</evidence>
<geneLocation type="plastid" evidence="5"/>
<dbReference type="Gene3D" id="2.40.50.140">
    <property type="entry name" value="Nucleic acid-binding proteins"/>
    <property type="match status" value="2"/>
</dbReference>
<dbReference type="RefSeq" id="YP_009294343.1">
    <property type="nucleotide sequence ID" value="NC_031147.1"/>
</dbReference>
<evidence type="ECO:0000259" key="4">
    <source>
        <dbReference type="PROSITE" id="PS50126"/>
    </source>
</evidence>
<proteinExistence type="inferred from homology"/>
<dbReference type="GeneID" id="29070370"/>
<dbReference type="PANTHER" id="PTHR10724:SF7">
    <property type="entry name" value="SMALL RIBOSOMAL SUBUNIT PROTEIN BS1C"/>
    <property type="match status" value="1"/>
</dbReference>
<dbReference type="Pfam" id="PF00575">
    <property type="entry name" value="S1"/>
    <property type="match status" value="1"/>
</dbReference>
<name>A0A1C9CHA6_PALPL</name>
<dbReference type="SUPFAM" id="SSF50249">
    <property type="entry name" value="Nucleic acid-binding proteins"/>
    <property type="match status" value="3"/>
</dbReference>
<dbReference type="GO" id="GO:0005840">
    <property type="term" value="C:ribosome"/>
    <property type="evidence" value="ECO:0007669"/>
    <property type="project" value="UniProtKB-KW"/>
</dbReference>
<organism evidence="5">
    <name type="scientific">Palmaria palmata</name>
    <name type="common">Dulse</name>
    <name type="synonym">Rhodymenia palmata</name>
    <dbReference type="NCBI Taxonomy" id="2822"/>
    <lineage>
        <taxon>Eukaryota</taxon>
        <taxon>Rhodophyta</taxon>
        <taxon>Florideophyceae</taxon>
        <taxon>Nemaliophycidae</taxon>
        <taxon>Palmariales</taxon>
        <taxon>Palmariaceae</taxon>
        <taxon>Palmaria</taxon>
    </lineage>
</organism>
<dbReference type="PROSITE" id="PS50126">
    <property type="entry name" value="S1"/>
    <property type="match status" value="3"/>
</dbReference>
<accession>A0A1C9CHA6</accession>
<reference evidence="5" key="1">
    <citation type="journal article" date="2018" name="PLoS ONE">
        <title>Plastid genome analysis of three Nemaliophycidae red algal species suggests environmental adaptation for iron limited habitats.</title>
        <authorList>
            <person name="Cho C.H."/>
            <person name="Choi J.W."/>
            <person name="Lam D.W."/>
            <person name="Kim K.M."/>
            <person name="Yoon H.S."/>
        </authorList>
    </citation>
    <scope>NUCLEOTIDE SEQUENCE</scope>
</reference>
<dbReference type="InterPro" id="IPR012340">
    <property type="entry name" value="NA-bd_OB-fold"/>
</dbReference>
<comment type="similarity">
    <text evidence="1">Belongs to the bacterial ribosomal protein bS1 family.</text>
</comment>
<dbReference type="AlphaFoldDB" id="A0A1C9CHA6"/>
<protein>
    <submittedName>
        <fullName evidence="5">Ribosomal protein S1</fullName>
    </submittedName>
</protein>
<evidence type="ECO:0000256" key="2">
    <source>
        <dbReference type="ARBA" id="ARBA00022980"/>
    </source>
</evidence>
<keyword evidence="5" id="KW-0934">Plastid</keyword>
<dbReference type="InterPro" id="IPR050437">
    <property type="entry name" value="Ribos_protein_bS1-like"/>
</dbReference>